<evidence type="ECO:0000256" key="1">
    <source>
        <dbReference type="ARBA" id="ARBA00008785"/>
    </source>
</evidence>
<dbReference type="InterPro" id="IPR046346">
    <property type="entry name" value="Aminoacid_DH-like_N_sf"/>
</dbReference>
<feature type="binding site" evidence="3">
    <location>
        <position position="284"/>
    </location>
    <ligand>
        <name>(S)-malate</name>
        <dbReference type="ChEBI" id="CHEBI:15589"/>
    </ligand>
</feature>
<comment type="similarity">
    <text evidence="1 5">Belongs to the malic enzymes family.</text>
</comment>
<name>A0A5A5TZJ6_LEUCI</name>
<dbReference type="Pfam" id="PF00390">
    <property type="entry name" value="malic"/>
    <property type="match status" value="2"/>
</dbReference>
<dbReference type="InterPro" id="IPR037062">
    <property type="entry name" value="Malic_N_dom_sf"/>
</dbReference>
<dbReference type="InterPro" id="IPR051674">
    <property type="entry name" value="Malate_Decarboxylase"/>
</dbReference>
<dbReference type="SMART" id="SM00919">
    <property type="entry name" value="Malic_M"/>
    <property type="match status" value="1"/>
</dbReference>
<dbReference type="PANTHER" id="PTHR43237">
    <property type="entry name" value="NADP-DEPENDENT MALIC ENZYME"/>
    <property type="match status" value="1"/>
</dbReference>
<dbReference type="SMART" id="SM01274">
    <property type="entry name" value="malic"/>
    <property type="match status" value="1"/>
</dbReference>
<feature type="domain" description="Malic enzyme NAD-binding" evidence="6">
    <location>
        <begin position="160"/>
        <end position="380"/>
    </location>
</feature>
<dbReference type="GO" id="GO:0004470">
    <property type="term" value="F:malic enzyme activity"/>
    <property type="evidence" value="ECO:0007669"/>
    <property type="project" value="InterPro"/>
</dbReference>
<keyword evidence="2" id="KW-0560">Oxidoreductase</keyword>
<comment type="caution">
    <text evidence="8">The sequence shown here is derived from an EMBL/GenBank/DDBJ whole genome shotgun (WGS) entry which is preliminary data.</text>
</comment>
<dbReference type="Gene3D" id="3.40.50.720">
    <property type="entry name" value="NAD(P)-binding Rossmann-like Domain"/>
    <property type="match status" value="1"/>
</dbReference>
<feature type="binding site" evidence="4">
    <location>
        <position position="133"/>
    </location>
    <ligand>
        <name>a divalent metal cation</name>
        <dbReference type="ChEBI" id="CHEBI:60240"/>
    </ligand>
</feature>
<accession>A0A5A5TZJ6</accession>
<dbReference type="RefSeq" id="WP_004908616.1">
    <property type="nucleotide sequence ID" value="NZ_BJJW01000010.1"/>
</dbReference>
<gene>
    <name evidence="8" type="primary">mae</name>
    <name evidence="8" type="ORF">LCIT_15820</name>
</gene>
<dbReference type="SUPFAM" id="SSF51735">
    <property type="entry name" value="NAD(P)-binding Rossmann-fold domains"/>
    <property type="match status" value="1"/>
</dbReference>
<dbReference type="GO" id="GO:0016616">
    <property type="term" value="F:oxidoreductase activity, acting on the CH-OH group of donors, NAD or NADP as acceptor"/>
    <property type="evidence" value="ECO:0007669"/>
    <property type="project" value="InterPro"/>
</dbReference>
<feature type="binding site" evidence="4">
    <location>
        <position position="134"/>
    </location>
    <ligand>
        <name>a divalent metal cation</name>
        <dbReference type="ChEBI" id="CHEBI:60240"/>
    </ligand>
</feature>
<evidence type="ECO:0000313" key="9">
    <source>
        <dbReference type="Proteomes" id="UP000323274"/>
    </source>
</evidence>
<dbReference type="PANTHER" id="PTHR43237:SF4">
    <property type="entry name" value="NADP-DEPENDENT MALIC ENZYME"/>
    <property type="match status" value="1"/>
</dbReference>
<dbReference type="Pfam" id="PF03949">
    <property type="entry name" value="Malic_M"/>
    <property type="match status" value="1"/>
</dbReference>
<dbReference type="AlphaFoldDB" id="A0A5A5TZJ6"/>
<evidence type="ECO:0000256" key="5">
    <source>
        <dbReference type="RuleBase" id="RU003427"/>
    </source>
</evidence>
<sequence>MVNMAEVLSIHEAHTGVLDIESKFDITTPSELSEAYTPGVAGLAKLIAADESQKKAYTMSGKLIPVITDGSAVLGLGNIGPAAGLPIVEGKALIYKNFADVNAIPMALNQVSVDEFVNSVKAMAPSFAGIHLEDIAAPRVFEIERRLSEELNIPVYHDDQTGTAIVVLAGLINAAKVVHKKLSELKVIINGVGAAGVATAKILIAAGMTKITLIDVHGVVSQNDDRYNSYQRELARKVSQAAGETLDDVITGQDVFIGLSDAHVLSGEQVAKMGARPIIFALANPVPEILPEEALAAGAKVVATGSSQWPNQVNNVLVFPGLFKGLLASGLKHVDMALQVQIAKALANMMTDPDETHIVPGVFGKGVVSQVEAAVLTYAKQHKEGS</sequence>
<comment type="cofactor">
    <cofactor evidence="4">
        <name>Mg(2+)</name>
        <dbReference type="ChEBI" id="CHEBI:18420"/>
    </cofactor>
    <cofactor evidence="4">
        <name>Mn(2+)</name>
        <dbReference type="ChEBI" id="CHEBI:29035"/>
    </cofactor>
    <text evidence="4">Divalent metal cations. Prefers magnesium or manganese.</text>
</comment>
<dbReference type="EMBL" id="BJJW01000010">
    <property type="protein sequence ID" value="GDZ84340.1"/>
    <property type="molecule type" value="Genomic_DNA"/>
</dbReference>
<feature type="domain" description="Malic enzyme N-terminal" evidence="7">
    <location>
        <begin position="15"/>
        <end position="148"/>
    </location>
</feature>
<dbReference type="InterPro" id="IPR036291">
    <property type="entry name" value="NAD(P)-bd_dom_sf"/>
</dbReference>
<feature type="binding site" evidence="4">
    <location>
        <position position="159"/>
    </location>
    <ligand>
        <name>a divalent metal cation</name>
        <dbReference type="ChEBI" id="CHEBI:60240"/>
    </ligand>
</feature>
<feature type="binding site" evidence="3">
    <location>
        <position position="314"/>
    </location>
    <ligand>
        <name>(S)-malate</name>
        <dbReference type="ChEBI" id="CHEBI:15589"/>
    </ligand>
</feature>
<dbReference type="OMA" id="MIAQNHE"/>
<proteinExistence type="inferred from homology"/>
<evidence type="ECO:0000256" key="2">
    <source>
        <dbReference type="ARBA" id="ARBA00023002"/>
    </source>
</evidence>
<keyword evidence="4 5" id="KW-0479">Metal-binding</keyword>
<evidence type="ECO:0000259" key="6">
    <source>
        <dbReference type="SMART" id="SM00919"/>
    </source>
</evidence>
<evidence type="ECO:0000256" key="4">
    <source>
        <dbReference type="PIRSR" id="PIRSR000106-3"/>
    </source>
</evidence>
<dbReference type="PIRSF" id="PIRSF000106">
    <property type="entry name" value="ME"/>
    <property type="match status" value="1"/>
</dbReference>
<dbReference type="InterPro" id="IPR001891">
    <property type="entry name" value="Malic_OxRdtase"/>
</dbReference>
<organism evidence="8 9">
    <name type="scientific">Leuconostoc citreum</name>
    <dbReference type="NCBI Taxonomy" id="33964"/>
    <lineage>
        <taxon>Bacteria</taxon>
        <taxon>Bacillati</taxon>
        <taxon>Bacillota</taxon>
        <taxon>Bacilli</taxon>
        <taxon>Lactobacillales</taxon>
        <taxon>Lactobacillaceae</taxon>
        <taxon>Leuconostoc</taxon>
    </lineage>
</organism>
<dbReference type="Proteomes" id="UP000323274">
    <property type="component" value="Unassembled WGS sequence"/>
</dbReference>
<dbReference type="SUPFAM" id="SSF53223">
    <property type="entry name" value="Aminoacid dehydrogenase-like, N-terminal domain"/>
    <property type="match status" value="1"/>
</dbReference>
<dbReference type="PRINTS" id="PR00072">
    <property type="entry name" value="MALOXRDTASE"/>
</dbReference>
<reference evidence="8 9" key="1">
    <citation type="submission" date="2019-04" db="EMBL/GenBank/DDBJ databases">
        <title>A pseudo-fructophilic Leuconostoc citreum strain F192-5 isolated from peel of satsuma mandarin: the first report for isolation and characterization of strain-dependent fructophilic-like characteristics.</title>
        <authorList>
            <person name="Maeno S."/>
            <person name="Tanizawa Y."/>
            <person name="Kajikawa A."/>
            <person name="Kanesaki Y."/>
            <person name="Kubota E."/>
            <person name="Arita M."/>
            <person name="Leon D."/>
            <person name="Endo A."/>
        </authorList>
    </citation>
    <scope>NUCLEOTIDE SEQUENCE [LARGE SCALE GENOMIC DNA]</scope>
    <source>
        <strain evidence="8 9">F192-5</strain>
    </source>
</reference>
<evidence type="ECO:0000256" key="3">
    <source>
        <dbReference type="PIRSR" id="PIRSR000106-2"/>
    </source>
</evidence>
<dbReference type="Gene3D" id="3.40.50.10380">
    <property type="entry name" value="Malic enzyme, N-terminal domain"/>
    <property type="match status" value="1"/>
</dbReference>
<dbReference type="GO" id="GO:0046872">
    <property type="term" value="F:metal ion binding"/>
    <property type="evidence" value="ECO:0007669"/>
    <property type="project" value="UniProtKB-KW"/>
</dbReference>
<dbReference type="GO" id="GO:0051287">
    <property type="term" value="F:NAD binding"/>
    <property type="evidence" value="ECO:0007669"/>
    <property type="project" value="InterPro"/>
</dbReference>
<dbReference type="InterPro" id="IPR012301">
    <property type="entry name" value="Malic_N_dom"/>
</dbReference>
<protein>
    <submittedName>
        <fullName evidence="8">Malate dehydrogenase</fullName>
    </submittedName>
</protein>
<dbReference type="InterPro" id="IPR012302">
    <property type="entry name" value="Malic_NAD-bd"/>
</dbReference>
<evidence type="ECO:0000259" key="7">
    <source>
        <dbReference type="SMART" id="SM01274"/>
    </source>
</evidence>
<evidence type="ECO:0000313" key="8">
    <source>
        <dbReference type="EMBL" id="GDZ84340.1"/>
    </source>
</evidence>